<dbReference type="RefSeq" id="WP_377767499.1">
    <property type="nucleotide sequence ID" value="NZ_JBHULB010000017.1"/>
</dbReference>
<evidence type="ECO:0000256" key="1">
    <source>
        <dbReference type="SAM" id="SignalP"/>
    </source>
</evidence>
<gene>
    <name evidence="2" type="ORF">ACFSQJ_13505</name>
</gene>
<evidence type="ECO:0000313" key="2">
    <source>
        <dbReference type="EMBL" id="MFD2587956.1"/>
    </source>
</evidence>
<keyword evidence="1" id="KW-0732">Signal</keyword>
<accession>A0ABW5MZK5</accession>
<dbReference type="EMBL" id="JBHULB010000017">
    <property type="protein sequence ID" value="MFD2587956.1"/>
    <property type="molecule type" value="Genomic_DNA"/>
</dbReference>
<keyword evidence="3" id="KW-1185">Reference proteome</keyword>
<comment type="caution">
    <text evidence="2">The sequence shown here is derived from an EMBL/GenBank/DDBJ whole genome shotgun (WGS) entry which is preliminary data.</text>
</comment>
<organism evidence="2 3">
    <name type="scientific">Croceitalea marina</name>
    <dbReference type="NCBI Taxonomy" id="1775166"/>
    <lineage>
        <taxon>Bacteria</taxon>
        <taxon>Pseudomonadati</taxon>
        <taxon>Bacteroidota</taxon>
        <taxon>Flavobacteriia</taxon>
        <taxon>Flavobacteriales</taxon>
        <taxon>Flavobacteriaceae</taxon>
        <taxon>Croceitalea</taxon>
    </lineage>
</organism>
<evidence type="ECO:0000313" key="3">
    <source>
        <dbReference type="Proteomes" id="UP001597526"/>
    </source>
</evidence>
<dbReference type="Gene3D" id="2.60.120.560">
    <property type="entry name" value="Exo-inulinase, domain 1"/>
    <property type="match status" value="1"/>
</dbReference>
<protein>
    <recommendedName>
        <fullName evidence="4">3-keto-disaccharide hydrolase domain-containing protein</fullName>
    </recommendedName>
</protein>
<feature type="chain" id="PRO_5045930111" description="3-keto-disaccharide hydrolase domain-containing protein" evidence="1">
    <location>
        <begin position="19"/>
        <end position="379"/>
    </location>
</feature>
<feature type="signal peptide" evidence="1">
    <location>
        <begin position="1"/>
        <end position="18"/>
    </location>
</feature>
<dbReference type="Proteomes" id="UP001597526">
    <property type="component" value="Unassembled WGS sequence"/>
</dbReference>
<reference evidence="3" key="1">
    <citation type="journal article" date="2019" name="Int. J. Syst. Evol. Microbiol.">
        <title>The Global Catalogue of Microorganisms (GCM) 10K type strain sequencing project: providing services to taxonomists for standard genome sequencing and annotation.</title>
        <authorList>
            <consortium name="The Broad Institute Genomics Platform"/>
            <consortium name="The Broad Institute Genome Sequencing Center for Infectious Disease"/>
            <person name="Wu L."/>
            <person name="Ma J."/>
        </authorList>
    </citation>
    <scope>NUCLEOTIDE SEQUENCE [LARGE SCALE GENOMIC DNA]</scope>
    <source>
        <strain evidence="3">KCTC 52368</strain>
    </source>
</reference>
<proteinExistence type="predicted"/>
<sequence length="379" mass="43574">MKLKILTPLVVFPLFCSAQLLFEDNFETGLDNWEVENIGIAEIITTEDKLHKSVLQLTPNKTAECILVKDSDKWDKVVIKGEALFPTDRHDYLGLVYNYNKTERADFGCIYIKGKGSYIRVNPHRDGNASRALYEEYRTPLANDAEIKKNKWFSFKAEIIDAECHFYVTDMKTPKVVFQHYEYPKGKLGFKPRLAGGEVWMDNISIERIDDFSYVAPMSQTDINYNREALINNWKALGPFSKRINEVEGSTKNQTLRVDGQKFEWKNFSTDVRGCLLAGKISRFKTNQKLVYFSTQINSNKNKQIKIHFGSLNNLHVWVNSNYIGLIEKQKLAWFDFFENSEHSGQSLPITLDKGANRILVLVEGGNYSGDGFYSHVNN</sequence>
<evidence type="ECO:0008006" key="4">
    <source>
        <dbReference type="Google" id="ProtNLM"/>
    </source>
</evidence>
<name>A0ABW5MZK5_9FLAO</name>